<proteinExistence type="predicted"/>
<reference evidence="1" key="1">
    <citation type="journal article" date="2020" name="Nature">
        <title>Giant virus diversity and host interactions through global metagenomics.</title>
        <authorList>
            <person name="Schulz F."/>
            <person name="Roux S."/>
            <person name="Paez-Espino D."/>
            <person name="Jungbluth S."/>
            <person name="Walsh D.A."/>
            <person name="Denef V.J."/>
            <person name="McMahon K.D."/>
            <person name="Konstantinidis K.T."/>
            <person name="Eloe-Fadrosh E.A."/>
            <person name="Kyrpides N.C."/>
            <person name="Woyke T."/>
        </authorList>
    </citation>
    <scope>NUCLEOTIDE SEQUENCE</scope>
    <source>
        <strain evidence="1">GVMAG-M-3300023184-167</strain>
    </source>
</reference>
<protein>
    <submittedName>
        <fullName evidence="1">Uncharacterized protein</fullName>
    </submittedName>
</protein>
<dbReference type="EMBL" id="MN740006">
    <property type="protein sequence ID" value="QHT83167.1"/>
    <property type="molecule type" value="Genomic_DNA"/>
</dbReference>
<accession>A0A6C0HS57</accession>
<evidence type="ECO:0000313" key="1">
    <source>
        <dbReference type="EMBL" id="QHT83167.1"/>
    </source>
</evidence>
<name>A0A6C0HS57_9ZZZZ</name>
<sequence>MYLKIKKNKNIEFTSKPTIEKESSIAKSLKTQLEVYKTQNYHKLTKIIEPYGFLYSPIHSNDVTISHLIKDRLFFEFFEICTNIQFDEELTIFSTNSIFNDFLTYKKIPYTVSDVNYNFCFFDIDTPKREIIERVTNQSNNGKTIIKTKCSNQSIELVYFLSTVYNVILFRPKITTDSYMFIVCQKYQNNYQTIDYNINIYDKIPLYFVNNINDFYTIIQQRVLYFQSQLVFYLLHENNEKIKEIKNKNIANTITWCELYGIPYNNIKINIFSEEITLVV</sequence>
<organism evidence="1">
    <name type="scientific">viral metagenome</name>
    <dbReference type="NCBI Taxonomy" id="1070528"/>
    <lineage>
        <taxon>unclassified sequences</taxon>
        <taxon>metagenomes</taxon>
        <taxon>organismal metagenomes</taxon>
    </lineage>
</organism>
<dbReference type="AlphaFoldDB" id="A0A6C0HS57"/>